<accession>A0A5D2GLX2</accession>
<evidence type="ECO:0000313" key="2">
    <source>
        <dbReference type="EMBL" id="TYH19061.1"/>
    </source>
</evidence>
<evidence type="ECO:0000256" key="1">
    <source>
        <dbReference type="SAM" id="MobiDB-lite"/>
    </source>
</evidence>
<protein>
    <submittedName>
        <fullName evidence="2">Uncharacterized protein</fullName>
    </submittedName>
</protein>
<evidence type="ECO:0000313" key="3">
    <source>
        <dbReference type="Proteomes" id="UP000323506"/>
    </source>
</evidence>
<gene>
    <name evidence="2" type="ORF">ES288_A05G322700v1</name>
</gene>
<name>A0A5D2GLX2_GOSDA</name>
<organism evidence="2 3">
    <name type="scientific">Gossypium darwinii</name>
    <name type="common">Darwin's cotton</name>
    <name type="synonym">Gossypium barbadense var. darwinii</name>
    <dbReference type="NCBI Taxonomy" id="34276"/>
    <lineage>
        <taxon>Eukaryota</taxon>
        <taxon>Viridiplantae</taxon>
        <taxon>Streptophyta</taxon>
        <taxon>Embryophyta</taxon>
        <taxon>Tracheophyta</taxon>
        <taxon>Spermatophyta</taxon>
        <taxon>Magnoliopsida</taxon>
        <taxon>eudicotyledons</taxon>
        <taxon>Gunneridae</taxon>
        <taxon>Pentapetalae</taxon>
        <taxon>rosids</taxon>
        <taxon>malvids</taxon>
        <taxon>Malvales</taxon>
        <taxon>Malvaceae</taxon>
        <taxon>Malvoideae</taxon>
        <taxon>Gossypium</taxon>
    </lineage>
</organism>
<reference evidence="2 3" key="1">
    <citation type="submission" date="2019-06" db="EMBL/GenBank/DDBJ databases">
        <title>WGS assembly of Gossypium darwinii.</title>
        <authorList>
            <person name="Chen Z.J."/>
            <person name="Sreedasyam A."/>
            <person name="Ando A."/>
            <person name="Song Q."/>
            <person name="De L."/>
            <person name="Hulse-Kemp A."/>
            <person name="Ding M."/>
            <person name="Ye W."/>
            <person name="Kirkbride R."/>
            <person name="Jenkins J."/>
            <person name="Plott C."/>
            <person name="Lovell J."/>
            <person name="Lin Y.-M."/>
            <person name="Vaughn R."/>
            <person name="Liu B."/>
            <person name="Li W."/>
            <person name="Simpson S."/>
            <person name="Scheffler B."/>
            <person name="Saski C."/>
            <person name="Grover C."/>
            <person name="Hu G."/>
            <person name="Conover J."/>
            <person name="Carlson J."/>
            <person name="Shu S."/>
            <person name="Boston L."/>
            <person name="Williams M."/>
            <person name="Peterson D."/>
            <person name="Mcgee K."/>
            <person name="Jones D."/>
            <person name="Wendel J."/>
            <person name="Stelly D."/>
            <person name="Grimwood J."/>
            <person name="Schmutz J."/>
        </authorList>
    </citation>
    <scope>NUCLEOTIDE SEQUENCE [LARGE SCALE GENOMIC DNA]</scope>
    <source>
        <strain evidence="2">1808015.09</strain>
    </source>
</reference>
<proteinExistence type="predicted"/>
<dbReference type="Proteomes" id="UP000323506">
    <property type="component" value="Chromosome A05"/>
</dbReference>
<feature type="region of interest" description="Disordered" evidence="1">
    <location>
        <begin position="1"/>
        <end position="32"/>
    </location>
</feature>
<feature type="compositionally biased region" description="Basic and acidic residues" evidence="1">
    <location>
        <begin position="1"/>
        <end position="23"/>
    </location>
</feature>
<sequence>MTEKGLPKTGLRDDSGGVREAWRRACGGQGQA</sequence>
<keyword evidence="3" id="KW-1185">Reference proteome</keyword>
<dbReference type="AlphaFoldDB" id="A0A5D2GLX2"/>
<dbReference type="EMBL" id="CM017692">
    <property type="protein sequence ID" value="TYH19061.1"/>
    <property type="molecule type" value="Genomic_DNA"/>
</dbReference>